<evidence type="ECO:0000256" key="4">
    <source>
        <dbReference type="ARBA" id="ARBA00022801"/>
    </source>
</evidence>
<sequence>MSTYVIGDIHGCFDQFTKLLKKINYKKDEDKLILLGDLVNRGPDSLSVINHCMADSNIITVLGNHDLYLLYLLSIDKATGSLKEVVEADSNKQIFKWLLKMPLMLEIVDEFTGNSFLIAHAGIPEIWSPEKTKELASEVTSLLQKNPLKVLRSMWGDNPNQWNEELVDHERCRIIINYLTRMRFVDRNCKLDLKNNTFKASAGFKPWFKYSSKVHEEKKQYYVFGHWAALNGQTDDPHFIGLDTGCVWKGKLTALRLNDLEKISVDF</sequence>
<dbReference type="SUPFAM" id="SSF56300">
    <property type="entry name" value="Metallo-dependent phosphatases"/>
    <property type="match status" value="1"/>
</dbReference>
<organism evidence="10 11">
    <name type="scientific">SAR86 cluster bacterium</name>
    <dbReference type="NCBI Taxonomy" id="2030880"/>
    <lineage>
        <taxon>Bacteria</taxon>
        <taxon>Pseudomonadati</taxon>
        <taxon>Pseudomonadota</taxon>
        <taxon>Gammaproteobacteria</taxon>
        <taxon>SAR86 cluster</taxon>
    </lineage>
</organism>
<comment type="catalytic activity">
    <reaction evidence="8">
        <text>P(1),P(4)-bis(5'-adenosyl) tetraphosphate + H2O = 2 ADP + 2 H(+)</text>
        <dbReference type="Rhea" id="RHEA:24252"/>
        <dbReference type="ChEBI" id="CHEBI:15377"/>
        <dbReference type="ChEBI" id="CHEBI:15378"/>
        <dbReference type="ChEBI" id="CHEBI:58141"/>
        <dbReference type="ChEBI" id="CHEBI:456216"/>
        <dbReference type="EC" id="3.6.1.41"/>
    </reaction>
</comment>
<comment type="caution">
    <text evidence="10">The sequence shown here is derived from an EMBL/GenBank/DDBJ whole genome shotgun (WGS) entry which is preliminary data.</text>
</comment>
<dbReference type="Pfam" id="PF00149">
    <property type="entry name" value="Metallophos"/>
    <property type="match status" value="1"/>
</dbReference>
<dbReference type="InterPro" id="IPR029052">
    <property type="entry name" value="Metallo-depent_PP-like"/>
</dbReference>
<reference evidence="10 11" key="1">
    <citation type="submission" date="2020-06" db="EMBL/GenBank/DDBJ databases">
        <title>Dysbiosis in marine aquaculture revealed through microbiome analysis: reverse ecology for environmental sustainability.</title>
        <authorList>
            <person name="Haro-Moreno J.M."/>
            <person name="Coutinho F.H."/>
            <person name="Zaragoza-Solas A."/>
            <person name="Picazo A."/>
            <person name="Almagro-Moreno S."/>
            <person name="Lopez-Perez M."/>
        </authorList>
    </citation>
    <scope>NUCLEOTIDE SEQUENCE [LARGE SCALE GENOMIC DNA]</scope>
    <source>
        <strain evidence="10">MCMED-G41</strain>
    </source>
</reference>
<evidence type="ECO:0000313" key="11">
    <source>
        <dbReference type="Proteomes" id="UP000551848"/>
    </source>
</evidence>
<evidence type="ECO:0000259" key="9">
    <source>
        <dbReference type="Pfam" id="PF00149"/>
    </source>
</evidence>
<dbReference type="PANTHER" id="PTHR42850">
    <property type="entry name" value="METALLOPHOSPHOESTERASE"/>
    <property type="match status" value="1"/>
</dbReference>
<dbReference type="PANTHER" id="PTHR42850:SF11">
    <property type="entry name" value="BIS(5'-NUCLEOSYL)-TETRAPHOSPHATASE [SYMMETRICAL]"/>
    <property type="match status" value="1"/>
</dbReference>
<dbReference type="PIRSF" id="PIRSF000903">
    <property type="entry name" value="B5n-ttraPtase_sm"/>
    <property type="match status" value="1"/>
</dbReference>
<dbReference type="Gene3D" id="3.60.21.10">
    <property type="match status" value="1"/>
</dbReference>
<dbReference type="GO" id="GO:0110154">
    <property type="term" value="P:RNA decapping"/>
    <property type="evidence" value="ECO:0007669"/>
    <property type="project" value="TreeGrafter"/>
</dbReference>
<feature type="domain" description="Calcineurin-like phosphoesterase" evidence="9">
    <location>
        <begin position="1"/>
        <end position="157"/>
    </location>
</feature>
<evidence type="ECO:0000256" key="2">
    <source>
        <dbReference type="ARBA" id="ARBA00005419"/>
    </source>
</evidence>
<evidence type="ECO:0000256" key="7">
    <source>
        <dbReference type="ARBA" id="ARBA00033210"/>
    </source>
</evidence>
<keyword evidence="4 10" id="KW-0378">Hydrolase</keyword>
<name>A0A838Y7E7_9GAMM</name>
<evidence type="ECO:0000313" key="10">
    <source>
        <dbReference type="EMBL" id="MBA4692982.1"/>
    </source>
</evidence>
<dbReference type="GO" id="GO:0008803">
    <property type="term" value="F:bis(5'-nucleosyl)-tetraphosphatase (symmetrical) activity"/>
    <property type="evidence" value="ECO:0007669"/>
    <property type="project" value="UniProtKB-EC"/>
</dbReference>
<evidence type="ECO:0000256" key="1">
    <source>
        <dbReference type="ARBA" id="ARBA00003413"/>
    </source>
</evidence>
<dbReference type="EC" id="3.6.1.41" evidence="3"/>
<dbReference type="InterPro" id="IPR050126">
    <property type="entry name" value="Ap4A_hydrolase"/>
</dbReference>
<dbReference type="InterPro" id="IPR004843">
    <property type="entry name" value="Calcineurin-like_PHP"/>
</dbReference>
<protein>
    <recommendedName>
        <fullName evidence="3">bis(5'-nucleosyl)-tetraphosphatase (symmetrical)</fullName>
        <ecNumber evidence="3">3.6.1.41</ecNumber>
    </recommendedName>
    <alternativeName>
        <fullName evidence="6">Ap4A hydrolase</fullName>
    </alternativeName>
    <alternativeName>
        <fullName evidence="5">Diadenosine 5',5'''-P1,P4-tetraphosphate pyrophosphohydrolase</fullName>
    </alternativeName>
    <alternativeName>
        <fullName evidence="7">Diadenosine tetraphosphatase</fullName>
    </alternativeName>
</protein>
<evidence type="ECO:0000256" key="6">
    <source>
        <dbReference type="ARBA" id="ARBA00032248"/>
    </source>
</evidence>
<accession>A0A838Y7E7</accession>
<dbReference type="GO" id="GO:0016791">
    <property type="term" value="F:phosphatase activity"/>
    <property type="evidence" value="ECO:0007669"/>
    <property type="project" value="TreeGrafter"/>
</dbReference>
<proteinExistence type="inferred from homology"/>
<dbReference type="EMBL" id="JACETL010000067">
    <property type="protein sequence ID" value="MBA4692982.1"/>
    <property type="molecule type" value="Genomic_DNA"/>
</dbReference>
<evidence type="ECO:0000256" key="3">
    <source>
        <dbReference type="ARBA" id="ARBA00012506"/>
    </source>
</evidence>
<comment type="function">
    <text evidence="1">Hydrolyzes diadenosine 5',5'''-P1,P4-tetraphosphate to yield ADP.</text>
</comment>
<dbReference type="GO" id="GO:0005737">
    <property type="term" value="C:cytoplasm"/>
    <property type="evidence" value="ECO:0007669"/>
    <property type="project" value="TreeGrafter"/>
</dbReference>
<evidence type="ECO:0000256" key="8">
    <source>
        <dbReference type="ARBA" id="ARBA00049417"/>
    </source>
</evidence>
<dbReference type="NCBIfam" id="NF001204">
    <property type="entry name" value="PRK00166.1"/>
    <property type="match status" value="1"/>
</dbReference>
<dbReference type="AlphaFoldDB" id="A0A838Y7E7"/>
<gene>
    <name evidence="10" type="ORF">H2072_04470</name>
</gene>
<comment type="similarity">
    <text evidence="2">Belongs to the Ap4A hydrolase family.</text>
</comment>
<dbReference type="InterPro" id="IPR004617">
    <property type="entry name" value="ApaH"/>
</dbReference>
<dbReference type="Proteomes" id="UP000551848">
    <property type="component" value="Unassembled WGS sequence"/>
</dbReference>
<evidence type="ECO:0000256" key="5">
    <source>
        <dbReference type="ARBA" id="ARBA00031248"/>
    </source>
</evidence>